<accession>A0AAV7E780</accession>
<protein>
    <submittedName>
        <fullName evidence="2">Uncharacterized protein</fullName>
    </submittedName>
</protein>
<feature type="region of interest" description="Disordered" evidence="1">
    <location>
        <begin position="249"/>
        <end position="268"/>
    </location>
</feature>
<dbReference type="Proteomes" id="UP000825729">
    <property type="component" value="Unassembled WGS sequence"/>
</dbReference>
<dbReference type="EMBL" id="JAINDJ010000006">
    <property type="protein sequence ID" value="KAG9444697.1"/>
    <property type="molecule type" value="Genomic_DNA"/>
</dbReference>
<evidence type="ECO:0000313" key="3">
    <source>
        <dbReference type="Proteomes" id="UP000825729"/>
    </source>
</evidence>
<feature type="region of interest" description="Disordered" evidence="1">
    <location>
        <begin position="50"/>
        <end position="123"/>
    </location>
</feature>
<proteinExistence type="predicted"/>
<sequence length="268" mass="28543">MGLAPGPSQRTLLQTTIRTAKAARFSYRALPGSLAVTRGILRVFPPDLGSQSEQGLRSAGGCPAGVPLEPGPRTATSSHAWPGEGGATTRRAVPLGQSVFQPTSPGAGRQSAPRRPTAPPVVGQERMGCTLDLVASGATCVQRLDGSRDTAIHTKYRISLRSSSMREPRYPLPRVVLGYRVRGRTPWGAADAEPVGAGHKREARGFDGRFAPGRAPVAAGYRVQLVRLGRARFVESTMILPQWTSRNVIGGEPPTSPPIQHFTGPFNR</sequence>
<dbReference type="AlphaFoldDB" id="A0AAV7E780"/>
<organism evidence="2 3">
    <name type="scientific">Aristolochia fimbriata</name>
    <name type="common">White veined hardy Dutchman's pipe vine</name>
    <dbReference type="NCBI Taxonomy" id="158543"/>
    <lineage>
        <taxon>Eukaryota</taxon>
        <taxon>Viridiplantae</taxon>
        <taxon>Streptophyta</taxon>
        <taxon>Embryophyta</taxon>
        <taxon>Tracheophyta</taxon>
        <taxon>Spermatophyta</taxon>
        <taxon>Magnoliopsida</taxon>
        <taxon>Magnoliidae</taxon>
        <taxon>Piperales</taxon>
        <taxon>Aristolochiaceae</taxon>
        <taxon>Aristolochia</taxon>
    </lineage>
</organism>
<dbReference type="PANTHER" id="PTHR33205:SF1">
    <property type="entry name" value="TRANSMEMBRANE PROTEIN"/>
    <property type="match status" value="1"/>
</dbReference>
<dbReference type="PANTHER" id="PTHR33205">
    <property type="entry name" value="TRANSMEMBRANE PROTEIN"/>
    <property type="match status" value="1"/>
</dbReference>
<evidence type="ECO:0000256" key="1">
    <source>
        <dbReference type="SAM" id="MobiDB-lite"/>
    </source>
</evidence>
<keyword evidence="3" id="KW-1185">Reference proteome</keyword>
<comment type="caution">
    <text evidence="2">The sequence shown here is derived from an EMBL/GenBank/DDBJ whole genome shotgun (WGS) entry which is preliminary data.</text>
</comment>
<dbReference type="AntiFam" id="ANF00034">
    <property type="entry name" value="Antisense to 5.8S rRNA"/>
</dbReference>
<reference evidence="2 3" key="1">
    <citation type="submission" date="2021-07" db="EMBL/GenBank/DDBJ databases">
        <title>The Aristolochia fimbriata genome: insights into angiosperm evolution, floral development and chemical biosynthesis.</title>
        <authorList>
            <person name="Jiao Y."/>
        </authorList>
    </citation>
    <scope>NUCLEOTIDE SEQUENCE [LARGE SCALE GENOMIC DNA]</scope>
    <source>
        <strain evidence="2">IBCAS-2021</strain>
        <tissue evidence="2">Leaf</tissue>
    </source>
</reference>
<name>A0AAV7E780_ARIFI</name>
<gene>
    <name evidence="2" type="ORF">H6P81_016037</name>
</gene>
<evidence type="ECO:0000313" key="2">
    <source>
        <dbReference type="EMBL" id="KAG9444697.1"/>
    </source>
</evidence>